<dbReference type="InterPro" id="IPR051531">
    <property type="entry name" value="N-acetyltransferase"/>
</dbReference>
<dbReference type="PROSITE" id="PS51186">
    <property type="entry name" value="GNAT"/>
    <property type="match status" value="1"/>
</dbReference>
<evidence type="ECO:0000313" key="3">
    <source>
        <dbReference type="Proteomes" id="UP001597545"/>
    </source>
</evidence>
<dbReference type="SUPFAM" id="SSF55729">
    <property type="entry name" value="Acyl-CoA N-acyltransferases (Nat)"/>
    <property type="match status" value="1"/>
</dbReference>
<name>A0ABW5KB04_9SPHI</name>
<dbReference type="EC" id="2.3.-.-" evidence="2"/>
<reference evidence="3" key="1">
    <citation type="journal article" date="2019" name="Int. J. Syst. Evol. Microbiol.">
        <title>The Global Catalogue of Microorganisms (GCM) 10K type strain sequencing project: providing services to taxonomists for standard genome sequencing and annotation.</title>
        <authorList>
            <consortium name="The Broad Institute Genomics Platform"/>
            <consortium name="The Broad Institute Genome Sequencing Center for Infectious Disease"/>
            <person name="Wu L."/>
            <person name="Ma J."/>
        </authorList>
    </citation>
    <scope>NUCLEOTIDE SEQUENCE [LARGE SCALE GENOMIC DNA]</scope>
    <source>
        <strain evidence="3">KCTC 42662</strain>
    </source>
</reference>
<comment type="caution">
    <text evidence="2">The sequence shown here is derived from an EMBL/GenBank/DDBJ whole genome shotgun (WGS) entry which is preliminary data.</text>
</comment>
<dbReference type="GO" id="GO:0016746">
    <property type="term" value="F:acyltransferase activity"/>
    <property type="evidence" value="ECO:0007669"/>
    <property type="project" value="UniProtKB-KW"/>
</dbReference>
<dbReference type="EMBL" id="JBHULR010000001">
    <property type="protein sequence ID" value="MFD2546074.1"/>
    <property type="molecule type" value="Genomic_DNA"/>
</dbReference>
<organism evidence="2 3">
    <name type="scientific">Sphingobacterium suaedae</name>
    <dbReference type="NCBI Taxonomy" id="1686402"/>
    <lineage>
        <taxon>Bacteria</taxon>
        <taxon>Pseudomonadati</taxon>
        <taxon>Bacteroidota</taxon>
        <taxon>Sphingobacteriia</taxon>
        <taxon>Sphingobacteriales</taxon>
        <taxon>Sphingobacteriaceae</taxon>
        <taxon>Sphingobacterium</taxon>
    </lineage>
</organism>
<feature type="domain" description="N-acetyltransferase" evidence="1">
    <location>
        <begin position="13"/>
        <end position="170"/>
    </location>
</feature>
<keyword evidence="2" id="KW-0012">Acyltransferase</keyword>
<dbReference type="InterPro" id="IPR000182">
    <property type="entry name" value="GNAT_dom"/>
</dbReference>
<evidence type="ECO:0000313" key="2">
    <source>
        <dbReference type="EMBL" id="MFD2546074.1"/>
    </source>
</evidence>
<evidence type="ECO:0000259" key="1">
    <source>
        <dbReference type="PROSITE" id="PS51186"/>
    </source>
</evidence>
<keyword evidence="3" id="KW-1185">Reference proteome</keyword>
<proteinExistence type="predicted"/>
<dbReference type="Proteomes" id="UP001597545">
    <property type="component" value="Unassembled WGS sequence"/>
</dbReference>
<sequence length="174" mass="19704">MSTKNASIMSRTLAFEKYTREDFPLYKDLVSEDQIMKYISGKGLTIKQARKKFDSILEINTDPVLGYFKVIDLASGLLLGDCKLVNYKKDPSLFEIGYLLRSEFWRQGLGTKICQYLLALSDSTDNRKDVVGIIDPENIASRQLLLKFGFQRTFIGTEDGIATEKLIRRQAGAS</sequence>
<accession>A0ABW5KB04</accession>
<dbReference type="InterPro" id="IPR016181">
    <property type="entry name" value="Acyl_CoA_acyltransferase"/>
</dbReference>
<dbReference type="Pfam" id="PF13302">
    <property type="entry name" value="Acetyltransf_3"/>
    <property type="match status" value="1"/>
</dbReference>
<protein>
    <submittedName>
        <fullName evidence="2">GNAT family N-acetyltransferase</fullName>
        <ecNumber evidence="2">2.3.-.-</ecNumber>
    </submittedName>
</protein>
<dbReference type="Gene3D" id="3.40.630.30">
    <property type="match status" value="1"/>
</dbReference>
<gene>
    <name evidence="2" type="ORF">ACFSR5_00295</name>
</gene>
<dbReference type="PANTHER" id="PTHR43792:SF1">
    <property type="entry name" value="N-ACETYLTRANSFERASE DOMAIN-CONTAINING PROTEIN"/>
    <property type="match status" value="1"/>
</dbReference>
<dbReference type="PANTHER" id="PTHR43792">
    <property type="entry name" value="GNAT FAMILY, PUTATIVE (AFU_ORTHOLOGUE AFUA_3G00765)-RELATED-RELATED"/>
    <property type="match status" value="1"/>
</dbReference>
<keyword evidence="2" id="KW-0808">Transferase</keyword>